<feature type="compositionally biased region" description="Basic and acidic residues" evidence="3">
    <location>
        <begin position="112"/>
        <end position="144"/>
    </location>
</feature>
<feature type="compositionally biased region" description="Low complexity" evidence="3">
    <location>
        <begin position="638"/>
        <end position="650"/>
    </location>
</feature>
<feature type="region of interest" description="Disordered" evidence="3">
    <location>
        <begin position="691"/>
        <end position="725"/>
    </location>
</feature>
<dbReference type="PROSITE" id="PS00299">
    <property type="entry name" value="UBIQUITIN_1"/>
    <property type="match status" value="1"/>
</dbReference>
<comment type="similarity">
    <text evidence="1">Belongs to the ubiquitin family.</text>
</comment>
<gene>
    <name evidence="5" type="ORF">RHTO0S_09e01288g</name>
</gene>
<organism evidence="5">
    <name type="scientific">Rhodotorula toruloides</name>
    <name type="common">Yeast</name>
    <name type="synonym">Rhodosporidium toruloides</name>
    <dbReference type="NCBI Taxonomy" id="5286"/>
    <lineage>
        <taxon>Eukaryota</taxon>
        <taxon>Fungi</taxon>
        <taxon>Dikarya</taxon>
        <taxon>Basidiomycota</taxon>
        <taxon>Pucciniomycotina</taxon>
        <taxon>Microbotryomycetes</taxon>
        <taxon>Sporidiobolales</taxon>
        <taxon>Sporidiobolaceae</taxon>
        <taxon>Rhodotorula</taxon>
    </lineage>
</organism>
<feature type="region of interest" description="Disordered" evidence="3">
    <location>
        <begin position="157"/>
        <end position="186"/>
    </location>
</feature>
<dbReference type="InterPro" id="IPR000626">
    <property type="entry name" value="Ubiquitin-like_dom"/>
</dbReference>
<dbReference type="PRINTS" id="PR00348">
    <property type="entry name" value="UBIQUITIN"/>
</dbReference>
<feature type="compositionally biased region" description="Basic residues" evidence="3">
    <location>
        <begin position="157"/>
        <end position="166"/>
    </location>
</feature>
<dbReference type="Gene3D" id="3.10.20.90">
    <property type="entry name" value="Phosphatidylinositol 3-kinase Catalytic Subunit, Chain A, domain 1"/>
    <property type="match status" value="1"/>
</dbReference>
<feature type="compositionally biased region" description="Low complexity" evidence="3">
    <location>
        <begin position="167"/>
        <end position="181"/>
    </location>
</feature>
<protein>
    <submittedName>
        <fullName evidence="5">RHTO0S09e01288g1_1</fullName>
    </submittedName>
</protein>
<sequence>MANRSRRRSYGKLHTPPRARKRRRKRRPPPPDLTPPPLIRITSLPLLTLAPATFDTLNISFDTYATPLDNLNTPVDEEDCGGPVLAAEEGEAIQAAAKEPHTTSTETGETGPADRADGEDRQMEEGEEGKSERPENDGKDDSRDILRFLRQILRRHRGRCRSRRRSSAPAAKASSPTVSPSKVEQTHDDRIAAIWRAWGGRAQPAKVIGSRRFAAQGKRTRAAGAREGPSAGCEGSNNEIVEDDERTIEGDQEGCTTSEMGVEKVGREETKAAPGSEEGGNGEGMSAGNKPGSGTRSTMAVKETEVTGGEAVAMYDGPAPGSCPVQDACLAPTPAPYATDRFTVGAMSPSSGDAFSMTRSIRNFIGYSLQVAGILAGMFRRDHDMKLEKVPDVDQKQIFVKTLPGRTITLDVKSSSTIDIVKAKIQDKEGIPPDQQRLMFAGKQLEDSRTLEDYKVQRDSTLHLVLRLRGGAGDIRLLTTSGEKRVSTAGVKTACDLKIKLEAQFGWTVDQLRLFIAPDKELADGELLLNDSQGTGLTVFVWLRTPGDTSAPKSIVRLLSKSSPGSATVPRAGVVPAATSSLDHRSRSARPAHATTGDAKPAPSLSEPPRLSGALSAPSAPDDSDEIIVLDFTPIASTSTSRSAAPSGSPGTVPSLPGLVTEELAEIKPEDDDESDVEYETELYGLYTRELEYGAEDSGDAGDSRAKKRPARLELPTLPDPPPWNAETYIEKETRQVLRQATRRILKNVEVRTTYGGGQPLERFRLLRRGRLAGAGGGGGGGRGGRTEEEEEDDDDDGDPSEATTRSDTDCPARQDTRALFGCDAMLKSLVELGNSDTSRLVLHYTCDRIPPLLPSPLPIADYDPISGTTTVGRDGVLASAFSFLENAHLVDCHIAVDGWTAFVADHPLLDGIGTRVRRYLAGDNKHEIVANILSSPEQARGVRDGHRSWDLERMKKFSTMAGVVVVHLRTKTLADLELGRLRVAIYNNSKTLADADLISSLQSAAINTTGWTYRHQPRDKESVSEWLARVPPSYRRALERSYLLPRLLPRLNKVRTYWGRRDGVCRLIWQLDKPTYRIGTIVETSIKFTSEDGSKIVLSVAAGLAKSMEEAKALGAQFLKDKGRSVNKEDIGRAALNVPKGTASPARRGDHATAGAQLAFVAVSKRLQVPGQPLFGVLASAASDGTERLSIMELPPISSATWDRHALAPDLAHKRFGAMRRLSAPARFAKSAYDTLLREMKAKFALTHKGQAQSLAKRVELLFTSGIRLNFFYAPSQHAWQLVTPSTQAAGSRRVDFTWISLRQNGNLAKVLEHRASSAPRDAPQSGGKAKVPAILRVRGADIILQVPKDPLTDTWDDSKPGASLLDIKFMTGGSIKRLVTKTLELEEFWTEIKGPSEAFLTDAERSAMLAKAVHGEDLERIEAPRESSALHKWALEQPYPYLGGIPVCSTSAGVLQFYADPAVGLSSNPGVFNIVPRQMPNLGLRSDNGVVENKLFRIFEQEGAIWIRGDSMSCPAKLTQFGRAPLSKEELLRAVRKARALTEEEQAKTEG</sequence>
<name>A0A061BB98_RHOTO</name>
<dbReference type="InterPro" id="IPR050158">
    <property type="entry name" value="Ubiquitin_ubiquitin-like"/>
</dbReference>
<feature type="region of interest" description="Disordered" evidence="3">
    <location>
        <begin position="638"/>
        <end position="657"/>
    </location>
</feature>
<feature type="compositionally biased region" description="Basic and acidic residues" evidence="3">
    <location>
        <begin position="261"/>
        <end position="271"/>
    </location>
</feature>
<feature type="compositionally biased region" description="Acidic residues" evidence="3">
    <location>
        <begin position="788"/>
        <end position="800"/>
    </location>
</feature>
<feature type="compositionally biased region" description="Gly residues" evidence="3">
    <location>
        <begin position="773"/>
        <end position="784"/>
    </location>
</feature>
<feature type="region of interest" description="Disordered" evidence="3">
    <location>
        <begin position="772"/>
        <end position="813"/>
    </location>
</feature>
<dbReference type="InterPro" id="IPR029071">
    <property type="entry name" value="Ubiquitin-like_domsf"/>
</dbReference>
<feature type="region of interest" description="Disordered" evidence="3">
    <location>
        <begin position="1"/>
        <end position="39"/>
    </location>
</feature>
<dbReference type="InterPro" id="IPR019956">
    <property type="entry name" value="Ubiquitin_dom"/>
</dbReference>
<feature type="compositionally biased region" description="Basic residues" evidence="3">
    <location>
        <begin position="1"/>
        <end position="28"/>
    </location>
</feature>
<dbReference type="FunFam" id="3.10.20.90:FF:000009">
    <property type="entry name" value="Ubiquitin-60S ribosomal protein"/>
    <property type="match status" value="1"/>
</dbReference>
<dbReference type="CDD" id="cd01803">
    <property type="entry name" value="Ubl_ubiquitin"/>
    <property type="match status" value="1"/>
</dbReference>
<feature type="region of interest" description="Disordered" evidence="3">
    <location>
        <begin position="96"/>
        <end position="144"/>
    </location>
</feature>
<dbReference type="PROSITE" id="PS50053">
    <property type="entry name" value="UBIQUITIN_2"/>
    <property type="match status" value="1"/>
</dbReference>
<proteinExistence type="inferred from homology"/>
<reference evidence="5" key="1">
    <citation type="journal article" date="2014" name="Genome Announc.">
        <title>Draft genome sequence of Rhodosporidium toruloides CECT1137, an oleaginous yeast of biotechnological interest.</title>
        <authorList>
            <person name="Morin N."/>
            <person name="Calcas X."/>
            <person name="Devillers H."/>
            <person name="Durrens P."/>
            <person name="Sherman D.J."/>
            <person name="Nicaud J.-M."/>
            <person name="Neuveglise C."/>
        </authorList>
    </citation>
    <scope>NUCLEOTIDE SEQUENCE</scope>
    <source>
        <strain evidence="5">CECT1137</strain>
    </source>
</reference>
<evidence type="ECO:0000256" key="1">
    <source>
        <dbReference type="ARBA" id="ARBA00008430"/>
    </source>
</evidence>
<feature type="region of interest" description="Disordered" evidence="3">
    <location>
        <begin position="255"/>
        <end position="297"/>
    </location>
</feature>
<feature type="region of interest" description="Disordered" evidence="3">
    <location>
        <begin position="577"/>
        <end position="623"/>
    </location>
</feature>
<keyword evidence="2" id="KW-1017">Isopeptide bond</keyword>
<dbReference type="Pfam" id="PF00240">
    <property type="entry name" value="ubiquitin"/>
    <property type="match status" value="1"/>
</dbReference>
<dbReference type="InterPro" id="IPR019954">
    <property type="entry name" value="Ubiquitin_CS"/>
</dbReference>
<dbReference type="SMART" id="SM00213">
    <property type="entry name" value="UBQ"/>
    <property type="match status" value="1"/>
</dbReference>
<evidence type="ECO:0000256" key="3">
    <source>
        <dbReference type="SAM" id="MobiDB-lite"/>
    </source>
</evidence>
<dbReference type="SUPFAM" id="SSF54236">
    <property type="entry name" value="Ubiquitin-like"/>
    <property type="match status" value="1"/>
</dbReference>
<feature type="domain" description="Ubiquitin-like" evidence="4">
    <location>
        <begin position="396"/>
        <end position="471"/>
    </location>
</feature>
<evidence type="ECO:0000313" key="5">
    <source>
        <dbReference type="EMBL" id="CDR44216.1"/>
    </source>
</evidence>
<accession>A0A061BB98</accession>
<evidence type="ECO:0000259" key="4">
    <source>
        <dbReference type="PROSITE" id="PS50053"/>
    </source>
</evidence>
<dbReference type="PANTHER" id="PTHR10666">
    <property type="entry name" value="UBIQUITIN"/>
    <property type="match status" value="1"/>
</dbReference>
<dbReference type="EMBL" id="LK052944">
    <property type="protein sequence ID" value="CDR44216.1"/>
    <property type="molecule type" value="Genomic_DNA"/>
</dbReference>
<dbReference type="OrthoDB" id="428577at2759"/>
<evidence type="ECO:0000256" key="2">
    <source>
        <dbReference type="ARBA" id="ARBA00022499"/>
    </source>
</evidence>